<proteinExistence type="predicted"/>
<keyword evidence="4" id="KW-1133">Transmembrane helix</keyword>
<protein>
    <submittedName>
        <fullName evidence="5">Uncharacterized protein</fullName>
    </submittedName>
</protein>
<name>A0A8R1Y6Q3_ONCVO</name>
<keyword evidence="2" id="KW-0808">Transferase</keyword>
<dbReference type="GO" id="GO:0016279">
    <property type="term" value="F:protein-lysine N-methyltransferase activity"/>
    <property type="evidence" value="ECO:0007669"/>
    <property type="project" value="InterPro"/>
</dbReference>
<reference evidence="6" key="1">
    <citation type="submission" date="2013-10" db="EMBL/GenBank/DDBJ databases">
        <title>Genome sequencing of Onchocerca volvulus.</title>
        <authorList>
            <person name="Cotton J."/>
            <person name="Tsai J."/>
            <person name="Stanley E."/>
            <person name="Tracey A."/>
            <person name="Holroyd N."/>
            <person name="Lustigman S."/>
            <person name="Berriman M."/>
        </authorList>
    </citation>
    <scope>NUCLEOTIDE SEQUENCE</scope>
</reference>
<evidence type="ECO:0000256" key="4">
    <source>
        <dbReference type="SAM" id="Phobius"/>
    </source>
</evidence>
<organism evidence="5 6">
    <name type="scientific">Onchocerca volvulus</name>
    <dbReference type="NCBI Taxonomy" id="6282"/>
    <lineage>
        <taxon>Eukaryota</taxon>
        <taxon>Metazoa</taxon>
        <taxon>Ecdysozoa</taxon>
        <taxon>Nematoda</taxon>
        <taxon>Chromadorea</taxon>
        <taxon>Rhabditida</taxon>
        <taxon>Spirurina</taxon>
        <taxon>Spiruromorpha</taxon>
        <taxon>Filarioidea</taxon>
        <taxon>Onchocercidae</taxon>
        <taxon>Onchocerca</taxon>
    </lineage>
</organism>
<evidence type="ECO:0000256" key="1">
    <source>
        <dbReference type="ARBA" id="ARBA00022603"/>
    </source>
</evidence>
<evidence type="ECO:0000313" key="5">
    <source>
        <dbReference type="EnsemblMetazoa" id="OVOC9382.1"/>
    </source>
</evidence>
<dbReference type="AlphaFoldDB" id="A0A8R1Y6Q3"/>
<keyword evidence="1" id="KW-0489">Methyltransferase</keyword>
<dbReference type="Proteomes" id="UP000024404">
    <property type="component" value="Unassembled WGS sequence"/>
</dbReference>
<dbReference type="GO" id="GO:0032259">
    <property type="term" value="P:methylation"/>
    <property type="evidence" value="ECO:0007669"/>
    <property type="project" value="UniProtKB-KW"/>
</dbReference>
<dbReference type="GO" id="GO:1905706">
    <property type="term" value="P:regulation of mitochondrial ATP synthesis coupled proton transport"/>
    <property type="evidence" value="ECO:0007669"/>
    <property type="project" value="TreeGrafter"/>
</dbReference>
<dbReference type="InterPro" id="IPR026170">
    <property type="entry name" value="FAM173A/B"/>
</dbReference>
<evidence type="ECO:0000256" key="3">
    <source>
        <dbReference type="ARBA" id="ARBA00022691"/>
    </source>
</evidence>
<dbReference type="PANTHER" id="PTHR13610:SF9">
    <property type="entry name" value="FI06469P"/>
    <property type="match status" value="1"/>
</dbReference>
<dbReference type="EMBL" id="CMVM020000262">
    <property type="status" value="NOT_ANNOTATED_CDS"/>
    <property type="molecule type" value="Genomic_DNA"/>
</dbReference>
<dbReference type="OMA" id="WYESIAP"/>
<dbReference type="PANTHER" id="PTHR13610">
    <property type="entry name" value="METHYLTRANSFERASE DOMAIN-CONTAINING PROTEIN"/>
    <property type="match status" value="1"/>
</dbReference>
<keyword evidence="4" id="KW-0812">Transmembrane</keyword>
<evidence type="ECO:0000313" key="6">
    <source>
        <dbReference type="Proteomes" id="UP000024404"/>
    </source>
</evidence>
<keyword evidence="6" id="KW-1185">Reference proteome</keyword>
<dbReference type="GO" id="GO:0005739">
    <property type="term" value="C:mitochondrion"/>
    <property type="evidence" value="ECO:0007669"/>
    <property type="project" value="TreeGrafter"/>
</dbReference>
<keyword evidence="4" id="KW-0472">Membrane</keyword>
<feature type="transmembrane region" description="Helical" evidence="4">
    <location>
        <begin position="21"/>
        <end position="47"/>
    </location>
</feature>
<evidence type="ECO:0000256" key="2">
    <source>
        <dbReference type="ARBA" id="ARBA00022679"/>
    </source>
</evidence>
<keyword evidence="3" id="KW-0949">S-adenosyl-L-methionine</keyword>
<sequence length="104" mass="11041">MSPKPWFSDPRKMDFVPGIKMGLAGMIAAGTVATSAITVTALCVPFVTPALRKICIPYVPATPQQLQNVATALTVCPTKVSPLVDLGSGDGRVQQCKQYSTLNY</sequence>
<reference evidence="5" key="2">
    <citation type="submission" date="2022-06" db="UniProtKB">
        <authorList>
            <consortium name="EnsemblMetazoa"/>
        </authorList>
    </citation>
    <scope>IDENTIFICATION</scope>
</reference>
<dbReference type="EnsemblMetazoa" id="OVOC9382.1">
    <property type="protein sequence ID" value="OVOC9382.1"/>
    <property type="gene ID" value="WBGene00246191"/>
</dbReference>
<accession>A0A8R1Y6Q3</accession>